<dbReference type="EMBL" id="CP015401">
    <property type="protein sequence ID" value="ANU58084.1"/>
    <property type="molecule type" value="Genomic_DNA"/>
</dbReference>
<protein>
    <recommendedName>
        <fullName evidence="3">exo-alpha-sialidase</fullName>
        <ecNumber evidence="3">3.2.1.18</ecNumber>
    </recommendedName>
</protein>
<sequence>MKTYKIITCIFLFISMFTQACQKDDETQGNPTPVPPEEEVPSSEFNYIYNQGTDGFELYRIPAIVKSKSNTLLAFAEARKARSNGDSGDIDLVVKRSSDNGKTWSKQITIWNDGQNTCGNPVPIVDDRGRIHLLMTWNFQTDKWGAITNGTGEDSRRPYYTYSDDDGITWAQPVEITSSVKKEKWDWYATGPCHGIQIQKGIHKGRLVAPNYFTTRESGKVTSYSHIIYSDDYGKTWKPGEPTPVGGVGECSVAEIGEGTLMLNMRADEGFYRKSCTSMDGGLTWSSPQISIDQIDCKCQGSILSIGGAVFLSNAASATERINMTIKKSTDNGKNWKGQYTVYEGNSGYSDIVELSDSQIAIIYEGGEKRYTDGLAFKVVSIKSIQ</sequence>
<comment type="similarity">
    <text evidence="2">Belongs to the glycosyl hydrolase 33 family.</text>
</comment>
<dbReference type="RefSeq" id="WP_065539006.1">
    <property type="nucleotide sequence ID" value="NZ_CASOOE010000026.1"/>
</dbReference>
<dbReference type="Pfam" id="PF13088">
    <property type="entry name" value="BNR_2"/>
    <property type="match status" value="1"/>
</dbReference>
<evidence type="ECO:0000256" key="2">
    <source>
        <dbReference type="ARBA" id="ARBA00009348"/>
    </source>
</evidence>
<organism evidence="6 7">
    <name type="scientific">Bacteroides caecimuris</name>
    <dbReference type="NCBI Taxonomy" id="1796613"/>
    <lineage>
        <taxon>Bacteria</taxon>
        <taxon>Pseudomonadati</taxon>
        <taxon>Bacteroidota</taxon>
        <taxon>Bacteroidia</taxon>
        <taxon>Bacteroidales</taxon>
        <taxon>Bacteroidaceae</taxon>
        <taxon>Bacteroides</taxon>
    </lineage>
</organism>
<keyword evidence="7" id="KW-1185">Reference proteome</keyword>
<name>A0A1C7H0I8_9BACE</name>
<dbReference type="CDD" id="cd15482">
    <property type="entry name" value="Sialidase_non-viral"/>
    <property type="match status" value="1"/>
</dbReference>
<feature type="chain" id="PRO_5008886773" description="exo-alpha-sialidase" evidence="4">
    <location>
        <begin position="21"/>
        <end position="386"/>
    </location>
</feature>
<feature type="domain" description="Sialidase" evidence="5">
    <location>
        <begin position="71"/>
        <end position="362"/>
    </location>
</feature>
<feature type="signal peptide" evidence="4">
    <location>
        <begin position="1"/>
        <end position="20"/>
    </location>
</feature>
<dbReference type="SUPFAM" id="SSF50939">
    <property type="entry name" value="Sialidases"/>
    <property type="match status" value="1"/>
</dbReference>
<dbReference type="Proteomes" id="UP000092631">
    <property type="component" value="Chromosome"/>
</dbReference>
<dbReference type="GO" id="GO:0016020">
    <property type="term" value="C:membrane"/>
    <property type="evidence" value="ECO:0007669"/>
    <property type="project" value="TreeGrafter"/>
</dbReference>
<dbReference type="AlphaFoldDB" id="A0A1C7H0I8"/>
<evidence type="ECO:0000313" key="7">
    <source>
        <dbReference type="Proteomes" id="UP000092631"/>
    </source>
</evidence>
<dbReference type="GO" id="GO:0009313">
    <property type="term" value="P:oligosaccharide catabolic process"/>
    <property type="evidence" value="ECO:0007669"/>
    <property type="project" value="TreeGrafter"/>
</dbReference>
<dbReference type="PANTHER" id="PTHR10628:SF30">
    <property type="entry name" value="EXO-ALPHA-SIALIDASE"/>
    <property type="match status" value="1"/>
</dbReference>
<dbReference type="InterPro" id="IPR026856">
    <property type="entry name" value="Sialidase_fam"/>
</dbReference>
<dbReference type="EC" id="3.2.1.18" evidence="3"/>
<evidence type="ECO:0000313" key="6">
    <source>
        <dbReference type="EMBL" id="ANU58084.1"/>
    </source>
</evidence>
<dbReference type="InterPro" id="IPR036278">
    <property type="entry name" value="Sialidase_sf"/>
</dbReference>
<comment type="catalytic activity">
    <reaction evidence="1">
        <text>Hydrolysis of alpha-(2-&gt;3)-, alpha-(2-&gt;6)-, alpha-(2-&gt;8)- glycosidic linkages of terminal sialic acid residues in oligosaccharides, glycoproteins, glycolipids, colominic acid and synthetic substrates.</text>
        <dbReference type="EC" id="3.2.1.18"/>
    </reaction>
</comment>
<dbReference type="PROSITE" id="PS51257">
    <property type="entry name" value="PROKAR_LIPOPROTEIN"/>
    <property type="match status" value="1"/>
</dbReference>
<dbReference type="PANTHER" id="PTHR10628">
    <property type="entry name" value="SIALIDASE"/>
    <property type="match status" value="1"/>
</dbReference>
<accession>A0A1C7H0I8</accession>
<reference evidence="7" key="1">
    <citation type="submission" date="2016-04" db="EMBL/GenBank/DDBJ databases">
        <title>Complete Genome Sequences of Twelve Strains of a Stable Defined Moderately Diverse Mouse Microbiota 2 (sDMDMm2).</title>
        <authorList>
            <person name="Uchimura Y."/>
            <person name="Wyss M."/>
            <person name="Brugiroux S."/>
            <person name="Limenitakis J.P."/>
            <person name="Stecher B."/>
            <person name="McCoy K.D."/>
            <person name="Macpherson A.J."/>
        </authorList>
    </citation>
    <scope>NUCLEOTIDE SEQUENCE [LARGE SCALE GENOMIC DNA]</scope>
    <source>
        <strain evidence="7">I48</strain>
    </source>
</reference>
<evidence type="ECO:0000256" key="1">
    <source>
        <dbReference type="ARBA" id="ARBA00000427"/>
    </source>
</evidence>
<dbReference type="OrthoDB" id="7294637at2"/>
<dbReference type="GO" id="GO:0004308">
    <property type="term" value="F:exo-alpha-sialidase activity"/>
    <property type="evidence" value="ECO:0007669"/>
    <property type="project" value="UniProtKB-EC"/>
</dbReference>
<evidence type="ECO:0000256" key="4">
    <source>
        <dbReference type="SAM" id="SignalP"/>
    </source>
</evidence>
<dbReference type="GO" id="GO:0005737">
    <property type="term" value="C:cytoplasm"/>
    <property type="evidence" value="ECO:0007669"/>
    <property type="project" value="TreeGrafter"/>
</dbReference>
<dbReference type="InterPro" id="IPR011040">
    <property type="entry name" value="Sialidase"/>
</dbReference>
<dbReference type="KEGG" id="bcae:A4V03_11350"/>
<evidence type="ECO:0000259" key="5">
    <source>
        <dbReference type="Pfam" id="PF13088"/>
    </source>
</evidence>
<proteinExistence type="inferred from homology"/>
<evidence type="ECO:0000256" key="3">
    <source>
        <dbReference type="ARBA" id="ARBA00012733"/>
    </source>
</evidence>
<gene>
    <name evidence="6" type="ORF">A4V03_11350</name>
</gene>
<keyword evidence="4" id="KW-0732">Signal</keyword>
<dbReference type="Gene3D" id="2.120.10.10">
    <property type="match status" value="1"/>
</dbReference>
<dbReference type="GO" id="GO:0006689">
    <property type="term" value="P:ganglioside catabolic process"/>
    <property type="evidence" value="ECO:0007669"/>
    <property type="project" value="TreeGrafter"/>
</dbReference>